<feature type="domain" description="DUF676" evidence="2">
    <location>
        <begin position="17"/>
        <end position="192"/>
    </location>
</feature>
<dbReference type="Proteomes" id="UP001162031">
    <property type="component" value="Unassembled WGS sequence"/>
</dbReference>
<dbReference type="EMBL" id="CANTFL010001455">
    <property type="protein sequence ID" value="CAI5741911.1"/>
    <property type="molecule type" value="Genomic_DNA"/>
</dbReference>
<dbReference type="InterPro" id="IPR029058">
    <property type="entry name" value="AB_hydrolase_fold"/>
</dbReference>
<dbReference type="Gene3D" id="3.40.50.1820">
    <property type="entry name" value="alpha/beta hydrolase"/>
    <property type="match status" value="1"/>
</dbReference>
<dbReference type="PANTHER" id="PTHR12482">
    <property type="entry name" value="LIPASE ROG1-RELATED-RELATED"/>
    <property type="match status" value="1"/>
</dbReference>
<feature type="region of interest" description="Disordered" evidence="1">
    <location>
        <begin position="454"/>
        <end position="513"/>
    </location>
</feature>
<dbReference type="InterPro" id="IPR044294">
    <property type="entry name" value="Lipase-like"/>
</dbReference>
<protein>
    <recommendedName>
        <fullName evidence="2">DUF676 domain-containing protein</fullName>
    </recommendedName>
</protein>
<reference evidence="3" key="1">
    <citation type="submission" date="2022-12" db="EMBL/GenBank/DDBJ databases">
        <authorList>
            <person name="Webb A."/>
        </authorList>
    </citation>
    <scope>NUCLEOTIDE SEQUENCE</scope>
    <source>
        <strain evidence="3">Hp1</strain>
    </source>
</reference>
<keyword evidence="4" id="KW-1185">Reference proteome</keyword>
<dbReference type="SUPFAM" id="SSF53474">
    <property type="entry name" value="alpha/beta-Hydrolases"/>
    <property type="match status" value="1"/>
</dbReference>
<dbReference type="AlphaFoldDB" id="A0AAV0UYF5"/>
<sequence>MRSPIPDTPKTASLVTASHLVVLQHGLLGSKHDFDRFVQLFRTHLEADGSGVYCHAAASNASSFFKTYDGIDHGGERLADEIQGLATQMPHLQKLSLIGHSLGGLYCRYCIGVLFSRGFFDKIEPMNFVTMAAPHLGSRRPRRGATNAVFNALMPKMFSRTGTQLTLTDAATTETQALSCASRALQDKHFYPALLDISGSLLVHFPDAGKQLDDAQKTFELFDCVLSDRKLRISEGQEKSAEGKAKLDIDMSCADVKIVLPSGKSVGNDAPSSSRFTVWGQNEPIEKLNESGNFDIQICWSANETEQADADVCVLRIPEADIHRDWKWLVALSNAAFGVRCLTLTDSTKEGTRQVSETSPLLSCLTRGQFMQALQMFKARTLYSNIFFDLQVPYTCAAVRAFNPYRASAEKCSMSPVYKHIASVSLESARQLRDTIPHAIKCLIVKKMTPDGAALASPPSAENLPHDDHDVDGGDVDGANSSRSGEGMAERKSLAASSGSGRQRQPFFSRHRGKTVGSALADDSCGARPAPFLDGDVILDQLPFAFTADTERDELRGMLLSMQSVGWRRIDVLFGSIMSHEHIIAKRANLDKPLDSGADVVHHVMDTLLL</sequence>
<comment type="caution">
    <text evidence="3">The sequence shown here is derived from an EMBL/GenBank/DDBJ whole genome shotgun (WGS) entry which is preliminary data.</text>
</comment>
<evidence type="ECO:0000313" key="4">
    <source>
        <dbReference type="Proteomes" id="UP001162031"/>
    </source>
</evidence>
<evidence type="ECO:0000313" key="3">
    <source>
        <dbReference type="EMBL" id="CAI5741911.1"/>
    </source>
</evidence>
<dbReference type="PANTHER" id="PTHR12482:SF62">
    <property type="entry name" value="LIPASE ROG1-RELATED"/>
    <property type="match status" value="1"/>
</dbReference>
<gene>
    <name evidence="3" type="ORF">HBR001_LOCUS8714</name>
</gene>
<organism evidence="3 4">
    <name type="scientific">Hyaloperonospora brassicae</name>
    <name type="common">Brassica downy mildew</name>
    <name type="synonym">Peronospora brassicae</name>
    <dbReference type="NCBI Taxonomy" id="162125"/>
    <lineage>
        <taxon>Eukaryota</taxon>
        <taxon>Sar</taxon>
        <taxon>Stramenopiles</taxon>
        <taxon>Oomycota</taxon>
        <taxon>Peronosporomycetes</taxon>
        <taxon>Peronosporales</taxon>
        <taxon>Peronosporaceae</taxon>
        <taxon>Hyaloperonospora</taxon>
    </lineage>
</organism>
<evidence type="ECO:0000259" key="2">
    <source>
        <dbReference type="Pfam" id="PF05057"/>
    </source>
</evidence>
<dbReference type="InterPro" id="IPR007751">
    <property type="entry name" value="DUF676_lipase-like"/>
</dbReference>
<proteinExistence type="predicted"/>
<name>A0AAV0UYF5_HYABA</name>
<accession>A0AAV0UYF5</accession>
<evidence type="ECO:0000256" key="1">
    <source>
        <dbReference type="SAM" id="MobiDB-lite"/>
    </source>
</evidence>
<dbReference type="Pfam" id="PF05057">
    <property type="entry name" value="DUF676"/>
    <property type="match status" value="1"/>
</dbReference>